<dbReference type="RefSeq" id="WP_137831503.1">
    <property type="nucleotide sequence ID" value="NZ_BPRE01000003.1"/>
</dbReference>
<comment type="similarity">
    <text evidence="1">Belongs to the Brp/Blh beta-carotene diooxygenase family.</text>
</comment>
<comment type="caution">
    <text evidence="1">Lacks conserved residue(s) required for the propagation of feature annotation.</text>
</comment>
<dbReference type="InterPro" id="IPR022270">
    <property type="entry name" value="Blh_diox"/>
</dbReference>
<dbReference type="Proteomes" id="UP001055093">
    <property type="component" value="Unassembled WGS sequence"/>
</dbReference>
<organism evidence="2 3">
    <name type="scientific">Methylorubrum suomiense</name>
    <dbReference type="NCBI Taxonomy" id="144191"/>
    <lineage>
        <taxon>Bacteria</taxon>
        <taxon>Pseudomonadati</taxon>
        <taxon>Pseudomonadota</taxon>
        <taxon>Alphaproteobacteria</taxon>
        <taxon>Hyphomicrobiales</taxon>
        <taxon>Methylobacteriaceae</taxon>
        <taxon>Methylorubrum</taxon>
    </lineage>
</organism>
<evidence type="ECO:0000256" key="1">
    <source>
        <dbReference type="HAMAP-Rule" id="MF_02093"/>
    </source>
</evidence>
<feature type="transmembrane region" description="Helical" evidence="1">
    <location>
        <begin position="174"/>
        <end position="196"/>
    </location>
</feature>
<keyword evidence="1" id="KW-0479">Metal-binding</keyword>
<comment type="catalytic activity">
    <reaction evidence="1">
        <text>all-trans-beta-carotene + O2 = 2 all-trans-retinal</text>
        <dbReference type="Rhea" id="RHEA:32887"/>
        <dbReference type="ChEBI" id="CHEBI:15379"/>
        <dbReference type="ChEBI" id="CHEBI:17579"/>
        <dbReference type="ChEBI" id="CHEBI:17898"/>
        <dbReference type="EC" id="1.13.11.63"/>
    </reaction>
</comment>
<keyword evidence="3" id="KW-1185">Reference proteome</keyword>
<sequence>MGGAARPFAPLGTGSVRAGRPLRIAGLGLAQLGAALVACGLIASALLPREASWLAALGAVIVLGVPHGALDGAVAAPLLRPRYGRLWFGVFALPYLGLSALILLAWQVTPLPTLAGFLALSVLHFGEEDAGPGRPVEAFLRGGLPIALPALLHPEATADIFAVVTRVPMAQLPAWWTAAAWLWLTLAAIVVPFRLAAHPPRRAMLAELAGLAAAFWLLPPLTAFALYFVTLHGPRHMRALVRDPVRAPGIDTMGRAVLAALPIFGLTLGLGAALWPLYASGSADPTATLLTLTLQMLSALTVPHVLLDRLASRHAPPPPTFADSLHRPSR</sequence>
<dbReference type="NCBIfam" id="TIGR03753">
    <property type="entry name" value="blh_monoox"/>
    <property type="match status" value="1"/>
</dbReference>
<keyword evidence="1" id="KW-0472">Membrane</keyword>
<protein>
    <recommendedName>
        <fullName evidence="1">Probable beta-carotene 15,15'-dioxygenase</fullName>
        <ecNumber evidence="1">1.13.11.63</ecNumber>
    </recommendedName>
</protein>
<dbReference type="Pfam" id="PF15461">
    <property type="entry name" value="BCD"/>
    <property type="match status" value="1"/>
</dbReference>
<feature type="transmembrane region" description="Helical" evidence="1">
    <location>
        <begin position="86"/>
        <end position="108"/>
    </location>
</feature>
<keyword evidence="1" id="KW-0223">Dioxygenase</keyword>
<dbReference type="HAMAP" id="MF_02093">
    <property type="entry name" value="Beta_carotene_diox"/>
    <property type="match status" value="1"/>
</dbReference>
<keyword evidence="1" id="KW-0812">Transmembrane</keyword>
<feature type="transmembrane region" description="Helical" evidence="1">
    <location>
        <begin position="208"/>
        <end position="233"/>
    </location>
</feature>
<feature type="transmembrane region" description="Helical" evidence="1">
    <location>
        <begin position="24"/>
        <end position="47"/>
    </location>
</feature>
<feature type="binding site" evidence="1">
    <location>
        <position position="67"/>
    </location>
    <ligand>
        <name>Fe cation</name>
        <dbReference type="ChEBI" id="CHEBI:24875"/>
    </ligand>
</feature>
<feature type="transmembrane region" description="Helical" evidence="1">
    <location>
        <begin position="53"/>
        <end position="79"/>
    </location>
</feature>
<gene>
    <name evidence="2" type="ORF">BGCPKDLD_1357</name>
</gene>
<feature type="transmembrane region" description="Helical" evidence="1">
    <location>
        <begin position="253"/>
        <end position="275"/>
    </location>
</feature>
<comment type="subcellular location">
    <subcellularLocation>
        <location evidence="1">Cell membrane</location>
        <topology evidence="1">Multi-pass membrane protein</topology>
    </subcellularLocation>
</comment>
<evidence type="ECO:0000313" key="2">
    <source>
        <dbReference type="EMBL" id="GJE74784.1"/>
    </source>
</evidence>
<evidence type="ECO:0000313" key="3">
    <source>
        <dbReference type="Proteomes" id="UP001055093"/>
    </source>
</evidence>
<comment type="caution">
    <text evidence="2">The sequence shown here is derived from an EMBL/GenBank/DDBJ whole genome shotgun (WGS) entry which is preliminary data.</text>
</comment>
<feature type="binding site" evidence="1">
    <location>
        <position position="232"/>
    </location>
    <ligand>
        <name>Fe cation</name>
        <dbReference type="ChEBI" id="CHEBI:24875"/>
    </ligand>
</feature>
<keyword evidence="1" id="KW-1003">Cell membrane</keyword>
<proteinExistence type="inferred from homology"/>
<reference evidence="2" key="1">
    <citation type="journal article" date="2021" name="Front. Microbiol.">
        <title>Comprehensive Comparative Genomics and Phenotyping of Methylobacterium Species.</title>
        <authorList>
            <person name="Alessa O."/>
            <person name="Ogura Y."/>
            <person name="Fujitani Y."/>
            <person name="Takami H."/>
            <person name="Hayashi T."/>
            <person name="Sahin N."/>
            <person name="Tani A."/>
        </authorList>
    </citation>
    <scope>NUCLEOTIDE SEQUENCE</scope>
    <source>
        <strain evidence="2">DSM 14458</strain>
    </source>
</reference>
<comment type="function">
    <text evidence="1">Catalyzes the cleavage of beta-carotene at its central double bond (15,15') to yield two molecules of all-trans-retinal.</text>
</comment>
<keyword evidence="1" id="KW-1133">Transmembrane helix</keyword>
<reference evidence="2" key="2">
    <citation type="submission" date="2021-08" db="EMBL/GenBank/DDBJ databases">
        <authorList>
            <person name="Tani A."/>
            <person name="Ola A."/>
            <person name="Ogura Y."/>
            <person name="Katsura K."/>
            <person name="Hayashi T."/>
        </authorList>
    </citation>
    <scope>NUCLEOTIDE SEQUENCE</scope>
    <source>
        <strain evidence="2">DSM 14458</strain>
    </source>
</reference>
<accession>A0ABQ4UTR5</accession>
<dbReference type="EC" id="1.13.11.63" evidence="1"/>
<keyword evidence="1" id="KW-0560">Oxidoreductase</keyword>
<name>A0ABQ4UTR5_9HYPH</name>
<feature type="binding site" evidence="1">
    <location>
        <position position="124"/>
    </location>
    <ligand>
        <name>Fe cation</name>
        <dbReference type="ChEBI" id="CHEBI:24875"/>
    </ligand>
</feature>
<feature type="binding site" evidence="1">
    <location>
        <position position="236"/>
    </location>
    <ligand>
        <name>Fe cation</name>
        <dbReference type="ChEBI" id="CHEBI:24875"/>
    </ligand>
</feature>
<dbReference type="EMBL" id="BPRE01000003">
    <property type="protein sequence ID" value="GJE74784.1"/>
    <property type="molecule type" value="Genomic_DNA"/>
</dbReference>
<keyword evidence="1" id="KW-0408">Iron</keyword>
<comment type="cofactor">
    <cofactor evidence="1">
        <name>Fe(2+)</name>
        <dbReference type="ChEBI" id="CHEBI:29033"/>
    </cofactor>
</comment>